<dbReference type="PANTHER" id="PTHR43289">
    <property type="entry name" value="MITOGEN-ACTIVATED PROTEIN KINASE KINASE KINASE 20-RELATED"/>
    <property type="match status" value="1"/>
</dbReference>
<feature type="domain" description="Protein kinase" evidence="6">
    <location>
        <begin position="54"/>
        <end position="326"/>
    </location>
</feature>
<keyword evidence="8" id="KW-1185">Reference proteome</keyword>
<reference evidence="7 8" key="1">
    <citation type="submission" date="2022-05" db="EMBL/GenBank/DDBJ databases">
        <title>Novel Pseudomonas spp. Isolated from a Rainbow Trout Aquaculture Facility.</title>
        <authorList>
            <person name="Testerman T."/>
            <person name="Graf J."/>
        </authorList>
    </citation>
    <scope>NUCLEOTIDE SEQUENCE [LARGE SCALE GENOMIC DNA]</scope>
    <source>
        <strain evidence="7 8">ID1042</strain>
    </source>
</reference>
<dbReference type="GO" id="GO:0004674">
    <property type="term" value="F:protein serine/threonine kinase activity"/>
    <property type="evidence" value="ECO:0007669"/>
    <property type="project" value="UniProtKB-KW"/>
</dbReference>
<dbReference type="GO" id="GO:0005524">
    <property type="term" value="F:ATP binding"/>
    <property type="evidence" value="ECO:0007669"/>
    <property type="project" value="UniProtKB-UniRule"/>
</dbReference>
<comment type="caution">
    <text evidence="7">The sequence shown here is derived from an EMBL/GenBank/DDBJ whole genome shotgun (WGS) entry which is preliminary data.</text>
</comment>
<evidence type="ECO:0000256" key="4">
    <source>
        <dbReference type="ARBA" id="ARBA00022840"/>
    </source>
</evidence>
<dbReference type="PROSITE" id="PS00108">
    <property type="entry name" value="PROTEIN_KINASE_ST"/>
    <property type="match status" value="1"/>
</dbReference>
<dbReference type="InterPro" id="IPR000719">
    <property type="entry name" value="Prot_kinase_dom"/>
</dbReference>
<name>A0A9X4HDI1_9PSED</name>
<feature type="binding site" evidence="5">
    <location>
        <position position="89"/>
    </location>
    <ligand>
        <name>ATP</name>
        <dbReference type="ChEBI" id="CHEBI:30616"/>
    </ligand>
</feature>
<dbReference type="PROSITE" id="PS50011">
    <property type="entry name" value="PROTEIN_KINASE_DOM"/>
    <property type="match status" value="1"/>
</dbReference>
<proteinExistence type="predicted"/>
<organism evidence="7 8">
    <name type="scientific">Pseudomonas shahriarae</name>
    <dbReference type="NCBI Taxonomy" id="2745512"/>
    <lineage>
        <taxon>Bacteria</taxon>
        <taxon>Pseudomonadati</taxon>
        <taxon>Pseudomonadota</taxon>
        <taxon>Gammaproteobacteria</taxon>
        <taxon>Pseudomonadales</taxon>
        <taxon>Pseudomonadaceae</taxon>
        <taxon>Pseudomonas</taxon>
    </lineage>
</organism>
<keyword evidence="2 5" id="KW-0547">Nucleotide-binding</keyword>
<evidence type="ECO:0000256" key="1">
    <source>
        <dbReference type="ARBA" id="ARBA00022679"/>
    </source>
</evidence>
<dbReference type="Pfam" id="PF00069">
    <property type="entry name" value="Pkinase"/>
    <property type="match status" value="1"/>
</dbReference>
<dbReference type="AlphaFoldDB" id="A0A9X4HDI1"/>
<dbReference type="InterPro" id="IPR017441">
    <property type="entry name" value="Protein_kinase_ATP_BS"/>
</dbReference>
<keyword evidence="4 5" id="KW-0067">ATP-binding</keyword>
<keyword evidence="7" id="KW-0723">Serine/threonine-protein kinase</keyword>
<dbReference type="RefSeq" id="WP_273877363.1">
    <property type="nucleotide sequence ID" value="NZ_JAMDHA010000018.1"/>
</dbReference>
<evidence type="ECO:0000256" key="2">
    <source>
        <dbReference type="ARBA" id="ARBA00022741"/>
    </source>
</evidence>
<dbReference type="Gene3D" id="3.30.200.20">
    <property type="entry name" value="Phosphorylase Kinase, domain 1"/>
    <property type="match status" value="1"/>
</dbReference>
<evidence type="ECO:0000313" key="8">
    <source>
        <dbReference type="Proteomes" id="UP001148185"/>
    </source>
</evidence>
<dbReference type="PANTHER" id="PTHR43289:SF34">
    <property type="entry name" value="SERINE_THREONINE-PROTEIN KINASE YBDM-RELATED"/>
    <property type="match status" value="1"/>
</dbReference>
<evidence type="ECO:0000256" key="5">
    <source>
        <dbReference type="PROSITE-ProRule" id="PRU10141"/>
    </source>
</evidence>
<dbReference type="Gene3D" id="1.10.510.10">
    <property type="entry name" value="Transferase(Phosphotransferase) domain 1"/>
    <property type="match status" value="1"/>
</dbReference>
<dbReference type="InterPro" id="IPR011009">
    <property type="entry name" value="Kinase-like_dom_sf"/>
</dbReference>
<keyword evidence="3 7" id="KW-0418">Kinase</keyword>
<dbReference type="CDD" id="cd14014">
    <property type="entry name" value="STKc_PknB_like"/>
    <property type="match status" value="1"/>
</dbReference>
<dbReference type="SMART" id="SM00220">
    <property type="entry name" value="S_TKc"/>
    <property type="match status" value="1"/>
</dbReference>
<evidence type="ECO:0000313" key="7">
    <source>
        <dbReference type="EMBL" id="MDD1009047.1"/>
    </source>
</evidence>
<protein>
    <submittedName>
        <fullName evidence="7">Serine/threonine protein kinase</fullName>
    </submittedName>
</protein>
<dbReference type="Proteomes" id="UP001148185">
    <property type="component" value="Unassembled WGS sequence"/>
</dbReference>
<keyword evidence="1" id="KW-0808">Transferase</keyword>
<accession>A0A9X4HDI1</accession>
<evidence type="ECO:0000259" key="6">
    <source>
        <dbReference type="PROSITE" id="PS50011"/>
    </source>
</evidence>
<dbReference type="InterPro" id="IPR008271">
    <property type="entry name" value="Ser/Thr_kinase_AS"/>
</dbReference>
<dbReference type="PROSITE" id="PS00107">
    <property type="entry name" value="PROTEIN_KINASE_ATP"/>
    <property type="match status" value="1"/>
</dbReference>
<sequence>MSEIESPIDDLLMSEEQANNLTYFAFAKPNNAEPLLAPTKASIGALPDVLAGRYRLERLLGAGGMGAVYRARDLLHEQFGDPDPYIALKILSEEFAESPDASALLYSEFALTRRLRHDNVVRAHTFEVDTDCQRAFITMEYMRGLTLDKLLCERPLGLPWKELRDIVLPLLDTLAYAHRRGVLHGDMKPSNVMLSEDGLRLFDFGLGQAEEGTLPGLPHLSRERFNAWTPGYAAPELLEGQPLSASADVYGLACVIYELASGKHPFRRLPSTQARDEHLERELHAPANLPQHGWPALRTALSFDPAERTITAQQLRDALGATSSWLQRLRFRA</sequence>
<dbReference type="SUPFAM" id="SSF56112">
    <property type="entry name" value="Protein kinase-like (PK-like)"/>
    <property type="match status" value="1"/>
</dbReference>
<gene>
    <name evidence="7" type="ORF">M5G27_16360</name>
</gene>
<evidence type="ECO:0000256" key="3">
    <source>
        <dbReference type="ARBA" id="ARBA00022777"/>
    </source>
</evidence>
<dbReference type="EMBL" id="JAMDHA010000018">
    <property type="protein sequence ID" value="MDD1009047.1"/>
    <property type="molecule type" value="Genomic_DNA"/>
</dbReference>